<sequence length="60" mass="6721">MKVPVSPKEKTICPYCKKEVVLWDALSMWGKGGTKGVGPDKMMMCPKCNKVVENVYEKLS</sequence>
<accession>A0A6M3IFA3</accession>
<evidence type="ECO:0000313" key="1">
    <source>
        <dbReference type="EMBL" id="QJA56094.1"/>
    </source>
</evidence>
<organism evidence="1">
    <name type="scientific">viral metagenome</name>
    <dbReference type="NCBI Taxonomy" id="1070528"/>
    <lineage>
        <taxon>unclassified sequences</taxon>
        <taxon>metagenomes</taxon>
        <taxon>organismal metagenomes</taxon>
    </lineage>
</organism>
<protein>
    <submittedName>
        <fullName evidence="1">Uncharacterized protein</fullName>
    </submittedName>
</protein>
<dbReference type="AlphaFoldDB" id="A0A6M3IFA3"/>
<reference evidence="1" key="1">
    <citation type="submission" date="2020-03" db="EMBL/GenBank/DDBJ databases">
        <title>The deep terrestrial virosphere.</title>
        <authorList>
            <person name="Holmfeldt K."/>
            <person name="Nilsson E."/>
            <person name="Simone D."/>
            <person name="Lopez-Fernandez M."/>
            <person name="Wu X."/>
            <person name="de Brujin I."/>
            <person name="Lundin D."/>
            <person name="Andersson A."/>
            <person name="Bertilsson S."/>
            <person name="Dopson M."/>
        </authorList>
    </citation>
    <scope>NUCLEOTIDE SEQUENCE</scope>
    <source>
        <strain evidence="1">MM415B01929</strain>
    </source>
</reference>
<proteinExistence type="predicted"/>
<dbReference type="EMBL" id="MT141199">
    <property type="protein sequence ID" value="QJA56094.1"/>
    <property type="molecule type" value="Genomic_DNA"/>
</dbReference>
<gene>
    <name evidence="1" type="ORF">MM415B01929_0017</name>
</gene>
<name>A0A6M3IFA3_9ZZZZ</name>